<dbReference type="GeneID" id="25298288"/>
<name>A0A0D2ITN3_9EURO</name>
<keyword evidence="2" id="KW-1185">Reference proteome</keyword>
<protein>
    <submittedName>
        <fullName evidence="1">Uncharacterized protein</fullName>
    </submittedName>
</protein>
<dbReference type="EMBL" id="KN847483">
    <property type="protein sequence ID" value="KIX00080.1"/>
    <property type="molecule type" value="Genomic_DNA"/>
</dbReference>
<sequence>MVDRCPDILGSTRIATRQDDLVHKVDARTRREMFSGLVSDDSVHEPPHLCLEADERVSSSAGIHFDEDNVTGFSSDLAVAKAGIRWHPT</sequence>
<dbReference type="HOGENOM" id="CLU_2455974_0_0_1"/>
<accession>A0A0D2ITN3</accession>
<gene>
    <name evidence="1" type="ORF">Z518_10217</name>
</gene>
<organism evidence="1 2">
    <name type="scientific">Rhinocladiella mackenziei CBS 650.93</name>
    <dbReference type="NCBI Taxonomy" id="1442369"/>
    <lineage>
        <taxon>Eukaryota</taxon>
        <taxon>Fungi</taxon>
        <taxon>Dikarya</taxon>
        <taxon>Ascomycota</taxon>
        <taxon>Pezizomycotina</taxon>
        <taxon>Eurotiomycetes</taxon>
        <taxon>Chaetothyriomycetidae</taxon>
        <taxon>Chaetothyriales</taxon>
        <taxon>Herpotrichiellaceae</taxon>
        <taxon>Rhinocladiella</taxon>
    </lineage>
</organism>
<dbReference type="Proteomes" id="UP000053617">
    <property type="component" value="Unassembled WGS sequence"/>
</dbReference>
<reference evidence="1 2" key="1">
    <citation type="submission" date="2015-01" db="EMBL/GenBank/DDBJ databases">
        <title>The Genome Sequence of Rhinocladiella mackenzie CBS 650.93.</title>
        <authorList>
            <consortium name="The Broad Institute Genomics Platform"/>
            <person name="Cuomo C."/>
            <person name="de Hoog S."/>
            <person name="Gorbushina A."/>
            <person name="Stielow B."/>
            <person name="Teixiera M."/>
            <person name="Abouelleil A."/>
            <person name="Chapman S.B."/>
            <person name="Priest M."/>
            <person name="Young S.K."/>
            <person name="Wortman J."/>
            <person name="Nusbaum C."/>
            <person name="Birren B."/>
        </authorList>
    </citation>
    <scope>NUCLEOTIDE SEQUENCE [LARGE SCALE GENOMIC DNA]</scope>
    <source>
        <strain evidence="1 2">CBS 650.93</strain>
    </source>
</reference>
<dbReference type="VEuPathDB" id="FungiDB:Z518_10217"/>
<dbReference type="AlphaFoldDB" id="A0A0D2ITN3"/>
<proteinExistence type="predicted"/>
<dbReference type="STRING" id="1442369.A0A0D2ITN3"/>
<dbReference type="OrthoDB" id="4507207at2759"/>
<evidence type="ECO:0000313" key="1">
    <source>
        <dbReference type="EMBL" id="KIX00080.1"/>
    </source>
</evidence>
<evidence type="ECO:0000313" key="2">
    <source>
        <dbReference type="Proteomes" id="UP000053617"/>
    </source>
</evidence>
<dbReference type="RefSeq" id="XP_013267216.1">
    <property type="nucleotide sequence ID" value="XM_013411762.1"/>
</dbReference>